<evidence type="ECO:0000256" key="1">
    <source>
        <dbReference type="SAM" id="MobiDB-lite"/>
    </source>
</evidence>
<accession>A0AA40FAF6</accession>
<feature type="region of interest" description="Disordered" evidence="1">
    <location>
        <begin position="1"/>
        <end position="81"/>
    </location>
</feature>
<feature type="region of interest" description="Disordered" evidence="1">
    <location>
        <begin position="165"/>
        <end position="188"/>
    </location>
</feature>
<reference evidence="3" key="1">
    <citation type="submission" date="2023-06" db="EMBL/GenBank/DDBJ databases">
        <title>Genome-scale phylogeny and comparative genomics of the fungal order Sordariales.</title>
        <authorList>
            <consortium name="Lawrence Berkeley National Laboratory"/>
            <person name="Hensen N."/>
            <person name="Bonometti L."/>
            <person name="Westerberg I."/>
            <person name="Brannstrom I.O."/>
            <person name="Guillou S."/>
            <person name="Cros-Aarteil S."/>
            <person name="Calhoun S."/>
            <person name="Haridas S."/>
            <person name="Kuo A."/>
            <person name="Mondo S."/>
            <person name="Pangilinan J."/>
            <person name="Riley R."/>
            <person name="LaButti K."/>
            <person name="Andreopoulos B."/>
            <person name="Lipzen A."/>
            <person name="Chen C."/>
            <person name="Yanf M."/>
            <person name="Daum C."/>
            <person name="Ng V."/>
            <person name="Clum A."/>
            <person name="Steindorff A."/>
            <person name="Ohm R."/>
            <person name="Martin F."/>
            <person name="Silar P."/>
            <person name="Natvig D."/>
            <person name="Lalanne C."/>
            <person name="Gautier V."/>
            <person name="Ament-velasquez S.L."/>
            <person name="Kruys A."/>
            <person name="Hutchinson M.I."/>
            <person name="Powell A.J."/>
            <person name="Barry K."/>
            <person name="Miller A.N."/>
            <person name="Grigoriev I.V."/>
            <person name="Debuchy R."/>
            <person name="Gladieux P."/>
            <person name="Thoren M.H."/>
            <person name="Johannesson H."/>
        </authorList>
    </citation>
    <scope>NUCLEOTIDE SEQUENCE</scope>
    <source>
        <strain evidence="3">SMH3187-1</strain>
    </source>
</reference>
<protein>
    <submittedName>
        <fullName evidence="3">Uncharacterized protein</fullName>
    </submittedName>
</protein>
<dbReference type="EMBL" id="JAUKUD010000001">
    <property type="protein sequence ID" value="KAK0753651.1"/>
    <property type="molecule type" value="Genomic_DNA"/>
</dbReference>
<keyword evidence="2" id="KW-0472">Membrane</keyword>
<feature type="transmembrane region" description="Helical" evidence="2">
    <location>
        <begin position="529"/>
        <end position="549"/>
    </location>
</feature>
<feature type="compositionally biased region" description="Polar residues" evidence="1">
    <location>
        <begin position="165"/>
        <end position="175"/>
    </location>
</feature>
<proteinExistence type="predicted"/>
<gene>
    <name evidence="3" type="ORF">B0T18DRAFT_385657</name>
</gene>
<keyword evidence="2" id="KW-0812">Transmembrane</keyword>
<name>A0AA40FAF6_9PEZI</name>
<sequence>MAPGRSKGKQPARPKDETLRSIPTPKTQRLYNIFRQLEDDESQTPYASPVSSRTRPTGDAETDDGQPPTKKQKAQRQGPLDGLKRARAAFMREIGACQDCNSRKVVCSHFDRTRFEQQYQARHQNPEATPHGDWARSPPTPSVSVALDQAATGFSYTNAFHNPPQSYAGTASGGPSTPLEPLHPTPMPNGFVHTGSWYNNNIPLGEGWEAEIDNLEVSLAREALPTATMSEPRAPLGIPDEAPPFTFERPVHQPLPVPHPPHHGGRAQGDSSRGNFAALKGDDVQLVGIARKLEHHSAWECKHGDVLPGSGIEAVACNKTFRSLDDVIAHFEEKHAALERNWSTWKCQSPIVTTRGGIQKVVCCDTLWPTEWGNPPAMGIPCVVCRGYMWHLWQYGSVSTLSGSAKGAPGRVVSRDDAFSGGRWSSHKHLSAHAFLDHTSSNALWPGRDMGGSYCGSQRSQDPLKAVAHGIRQWAKQWGISQRWGSAATLLVVVSYLLVIAAYLPPIEAFLWKCLLWLASKNVETTRDVVFWGSLSCLMAGAVLMWWLLKFIQSRPSRGRIKQVCRHSHSHNGSRWVIGERGWRMEGWGGWKGGADVPSSQQMCICSVKTRDWVFM</sequence>
<dbReference type="Proteomes" id="UP001172155">
    <property type="component" value="Unassembled WGS sequence"/>
</dbReference>
<comment type="caution">
    <text evidence="3">The sequence shown here is derived from an EMBL/GenBank/DDBJ whole genome shotgun (WGS) entry which is preliminary data.</text>
</comment>
<evidence type="ECO:0000313" key="3">
    <source>
        <dbReference type="EMBL" id="KAK0753651.1"/>
    </source>
</evidence>
<keyword evidence="4" id="KW-1185">Reference proteome</keyword>
<feature type="transmembrane region" description="Helical" evidence="2">
    <location>
        <begin position="484"/>
        <end position="504"/>
    </location>
</feature>
<dbReference type="AlphaFoldDB" id="A0AA40FAF6"/>
<feature type="region of interest" description="Disordered" evidence="1">
    <location>
        <begin position="120"/>
        <end position="143"/>
    </location>
</feature>
<feature type="compositionally biased region" description="Basic residues" evidence="1">
    <location>
        <begin position="1"/>
        <end position="12"/>
    </location>
</feature>
<evidence type="ECO:0000256" key="2">
    <source>
        <dbReference type="SAM" id="Phobius"/>
    </source>
</evidence>
<feature type="region of interest" description="Disordered" evidence="1">
    <location>
        <begin position="249"/>
        <end position="276"/>
    </location>
</feature>
<feature type="compositionally biased region" description="Polar residues" evidence="1">
    <location>
        <begin position="43"/>
        <end position="55"/>
    </location>
</feature>
<keyword evidence="2" id="KW-1133">Transmembrane helix</keyword>
<evidence type="ECO:0000313" key="4">
    <source>
        <dbReference type="Proteomes" id="UP001172155"/>
    </source>
</evidence>
<organism evidence="3 4">
    <name type="scientific">Schizothecium vesticola</name>
    <dbReference type="NCBI Taxonomy" id="314040"/>
    <lineage>
        <taxon>Eukaryota</taxon>
        <taxon>Fungi</taxon>
        <taxon>Dikarya</taxon>
        <taxon>Ascomycota</taxon>
        <taxon>Pezizomycotina</taxon>
        <taxon>Sordariomycetes</taxon>
        <taxon>Sordariomycetidae</taxon>
        <taxon>Sordariales</taxon>
        <taxon>Schizotheciaceae</taxon>
        <taxon>Schizothecium</taxon>
    </lineage>
</organism>